<keyword evidence="2" id="KW-1185">Reference proteome</keyword>
<evidence type="ECO:0000313" key="2">
    <source>
        <dbReference type="Proteomes" id="UP000027120"/>
    </source>
</evidence>
<feature type="non-terminal residue" evidence="1">
    <location>
        <position position="1"/>
    </location>
</feature>
<evidence type="ECO:0000313" key="1">
    <source>
        <dbReference type="EMBL" id="KDO59734.1"/>
    </source>
</evidence>
<accession>A0A067EX76</accession>
<gene>
    <name evidence="1" type="ORF">CISIN_1g0024832mg</name>
</gene>
<name>A0A067EX76_CITSI</name>
<dbReference type="AlphaFoldDB" id="A0A067EX76"/>
<dbReference type="Proteomes" id="UP000027120">
    <property type="component" value="Unassembled WGS sequence"/>
</dbReference>
<sequence>IRQVLTAMHRGENLRIEVCI</sequence>
<dbReference type="EMBL" id="KK784937">
    <property type="protein sequence ID" value="KDO59734.1"/>
    <property type="molecule type" value="Genomic_DNA"/>
</dbReference>
<reference evidence="1 2" key="1">
    <citation type="submission" date="2014-04" db="EMBL/GenBank/DDBJ databases">
        <authorList>
            <consortium name="International Citrus Genome Consortium"/>
            <person name="Gmitter F."/>
            <person name="Chen C."/>
            <person name="Farmerie W."/>
            <person name="Harkins T."/>
            <person name="Desany B."/>
            <person name="Mohiuddin M."/>
            <person name="Kodira C."/>
            <person name="Borodovsky M."/>
            <person name="Lomsadze A."/>
            <person name="Burns P."/>
            <person name="Jenkins J."/>
            <person name="Prochnik S."/>
            <person name="Shu S."/>
            <person name="Chapman J."/>
            <person name="Pitluck S."/>
            <person name="Schmutz J."/>
            <person name="Rokhsar D."/>
        </authorList>
    </citation>
    <scope>NUCLEOTIDE SEQUENCE</scope>
</reference>
<proteinExistence type="predicted"/>
<protein>
    <submittedName>
        <fullName evidence="1">Uncharacterized protein</fullName>
    </submittedName>
</protein>
<organism evidence="1 2">
    <name type="scientific">Citrus sinensis</name>
    <name type="common">Sweet orange</name>
    <name type="synonym">Citrus aurantium var. sinensis</name>
    <dbReference type="NCBI Taxonomy" id="2711"/>
    <lineage>
        <taxon>Eukaryota</taxon>
        <taxon>Viridiplantae</taxon>
        <taxon>Streptophyta</taxon>
        <taxon>Embryophyta</taxon>
        <taxon>Tracheophyta</taxon>
        <taxon>Spermatophyta</taxon>
        <taxon>Magnoliopsida</taxon>
        <taxon>eudicotyledons</taxon>
        <taxon>Gunneridae</taxon>
        <taxon>Pentapetalae</taxon>
        <taxon>rosids</taxon>
        <taxon>malvids</taxon>
        <taxon>Sapindales</taxon>
        <taxon>Rutaceae</taxon>
        <taxon>Aurantioideae</taxon>
        <taxon>Citrus</taxon>
    </lineage>
</organism>